<gene>
    <name evidence="1" type="ORF">EA656_03860</name>
</gene>
<name>A0A4Q8M1C1_9GAMM</name>
<comment type="caution">
    <text evidence="1">The sequence shown here is derived from an EMBL/GenBank/DDBJ whole genome shotgun (WGS) entry which is preliminary data.</text>
</comment>
<reference evidence="1 2" key="1">
    <citation type="submission" date="2019-02" db="EMBL/GenBank/DDBJ databases">
        <title>WGS of Pseudoxanthomonas species novum from clinical isolates.</title>
        <authorList>
            <person name="Bernier A.-M."/>
            <person name="Bernard K."/>
            <person name="Vachon A."/>
        </authorList>
    </citation>
    <scope>NUCLEOTIDE SEQUENCE [LARGE SCALE GENOMIC DNA]</scope>
    <source>
        <strain evidence="1 2">NML140781</strain>
    </source>
</reference>
<dbReference type="Proteomes" id="UP000292087">
    <property type="component" value="Unassembled WGS sequence"/>
</dbReference>
<organism evidence="1 2">
    <name type="scientific">Pseudoxanthomonas winnipegensis</name>
    <dbReference type="NCBI Taxonomy" id="2480810"/>
    <lineage>
        <taxon>Bacteria</taxon>
        <taxon>Pseudomonadati</taxon>
        <taxon>Pseudomonadota</taxon>
        <taxon>Gammaproteobacteria</taxon>
        <taxon>Lysobacterales</taxon>
        <taxon>Lysobacteraceae</taxon>
        <taxon>Pseudoxanthomonas</taxon>
    </lineage>
</organism>
<protein>
    <submittedName>
        <fullName evidence="1">Uncharacterized protein</fullName>
    </submittedName>
</protein>
<dbReference type="AlphaFoldDB" id="A0A4Q8M1C1"/>
<dbReference type="EMBL" id="SHMF01000001">
    <property type="protein sequence ID" value="TAA37804.1"/>
    <property type="molecule type" value="Genomic_DNA"/>
</dbReference>
<proteinExistence type="predicted"/>
<dbReference type="RefSeq" id="WP_130522737.1">
    <property type="nucleotide sequence ID" value="NZ_SHLZ01000003.1"/>
</dbReference>
<accession>A0A4Q8M1C1</accession>
<sequence>MNGKNDVKSDLYDLTIPLLAIFQQVAMDGNLSALNWSKLEEIVRGAMAVGCASQSDVDDVVGTSTTPKKFNAERLGEIYQCLDGKIYGMPGRLPDVIGTIKGLRM</sequence>
<evidence type="ECO:0000313" key="2">
    <source>
        <dbReference type="Proteomes" id="UP000292087"/>
    </source>
</evidence>
<evidence type="ECO:0000313" key="1">
    <source>
        <dbReference type="EMBL" id="TAA37804.1"/>
    </source>
</evidence>